<evidence type="ECO:0000259" key="2">
    <source>
        <dbReference type="Pfam" id="PF00437"/>
    </source>
</evidence>
<dbReference type="GO" id="GO:0016887">
    <property type="term" value="F:ATP hydrolysis activity"/>
    <property type="evidence" value="ECO:0007669"/>
    <property type="project" value="InterPro"/>
</dbReference>
<dbReference type="InterPro" id="IPR027417">
    <property type="entry name" value="P-loop_NTPase"/>
</dbReference>
<dbReference type="Proteomes" id="UP000318590">
    <property type="component" value="Unassembled WGS sequence"/>
</dbReference>
<dbReference type="InterPro" id="IPR001482">
    <property type="entry name" value="T2SS/T4SS_dom"/>
</dbReference>
<evidence type="ECO:0000313" key="3">
    <source>
        <dbReference type="EMBL" id="TRD17753.1"/>
    </source>
</evidence>
<dbReference type="RefSeq" id="WP_142835224.1">
    <property type="nucleotide sequence ID" value="NZ_VFSV01000023.1"/>
</dbReference>
<evidence type="ECO:0000256" key="1">
    <source>
        <dbReference type="ARBA" id="ARBA00006611"/>
    </source>
</evidence>
<name>A0A547PUE4_9RHOB</name>
<sequence>MGTTLEIRHTLRNEVHEIKLGRKRYVLGSSAESEHGEAIRLKSAFVRKNHAFLDYSARGWNLTAKFADVRSKDDRNEELEIDTEYRFRANARFTIGDFELALIETPDAGELDAEASQGQMPRLDILIDETKLRVSDETERLAGRGELDQDDPDYAVKIMPIIDRHLADAIQAVEKGDLRLCAKEALRRDLIMRILGHTGTLERARGHSVKDINRDDMARLHVEFQSKLGLSSTSRSHRDNLRKLNDKFSTVFAAKANTLDFNLLKKLVEETVRQSVRAIMTSIGPLEPLREIDAISEIMVVAHDEIFVEIEGRLMLTGLRFVDEAESMRVAAKIARDSDTSVDRTNPYRDGRLADGSRVNMVIPPIALKGAAVTIRKFGKSALTLEQLVVKESLSPAMASFLKACVVSKKNIVVAGGTGSGKTTMVNWLGSLIPISERVITIEDTAELRLYLEHVVSLQAVAKTPDNAGHTIRDLVKNALRMRPDRIVIGECRGGEAFDMLQAMNTGHEGSMTTLHANNPIETMSRIENLVLAAGEGLPVDAIRYQIAGALDFVVQLKQYADGNRKIAEIAEVGGIDPISKRVEINPIFQTHYNANRPGDGTAFTFAGRTPVAIAEIVEAGFDPGLLMGGVSAMTHSDAGARHV</sequence>
<dbReference type="Gene3D" id="3.40.50.300">
    <property type="entry name" value="P-loop containing nucleotide triphosphate hydrolases"/>
    <property type="match status" value="1"/>
</dbReference>
<reference evidence="3 4" key="1">
    <citation type="submission" date="2019-06" db="EMBL/GenBank/DDBJ databases">
        <title>Paenimaribius caenipelagi gen. nov., sp. nov., isolated from a tidal flat.</title>
        <authorList>
            <person name="Yoon J.-H."/>
        </authorList>
    </citation>
    <scope>NUCLEOTIDE SEQUENCE [LARGE SCALE GENOMIC DNA]</scope>
    <source>
        <strain evidence="3 4">JBTF-M29</strain>
    </source>
</reference>
<dbReference type="InterPro" id="IPR050921">
    <property type="entry name" value="T4SS_GSP_E_ATPase"/>
</dbReference>
<dbReference type="EMBL" id="VFSV01000023">
    <property type="protein sequence ID" value="TRD17753.1"/>
    <property type="molecule type" value="Genomic_DNA"/>
</dbReference>
<dbReference type="Gene3D" id="3.30.450.380">
    <property type="match status" value="1"/>
</dbReference>
<gene>
    <name evidence="3" type="ORF">FEV53_12820</name>
</gene>
<accession>A0A547PUE4</accession>
<dbReference type="CDD" id="cd01130">
    <property type="entry name" value="VirB11-like_ATPase"/>
    <property type="match status" value="1"/>
</dbReference>
<keyword evidence="4" id="KW-1185">Reference proteome</keyword>
<dbReference type="SUPFAM" id="SSF52540">
    <property type="entry name" value="P-loop containing nucleoside triphosphate hydrolases"/>
    <property type="match status" value="1"/>
</dbReference>
<feature type="domain" description="Bacterial type II secretion system protein E" evidence="2">
    <location>
        <begin position="284"/>
        <end position="559"/>
    </location>
</feature>
<comment type="caution">
    <text evidence="3">The sequence shown here is derived from an EMBL/GenBank/DDBJ whole genome shotgun (WGS) entry which is preliminary data.</text>
</comment>
<dbReference type="Pfam" id="PF00437">
    <property type="entry name" value="T2SSE"/>
    <property type="match status" value="1"/>
</dbReference>
<comment type="similarity">
    <text evidence="1">Belongs to the GSP E family.</text>
</comment>
<evidence type="ECO:0000313" key="4">
    <source>
        <dbReference type="Proteomes" id="UP000318590"/>
    </source>
</evidence>
<proteinExistence type="inferred from homology"/>
<dbReference type="AlphaFoldDB" id="A0A547PUE4"/>
<protein>
    <submittedName>
        <fullName evidence="3">CpaF family protein</fullName>
    </submittedName>
</protein>
<organism evidence="3 4">
    <name type="scientific">Palleronia caenipelagi</name>
    <dbReference type="NCBI Taxonomy" id="2489174"/>
    <lineage>
        <taxon>Bacteria</taxon>
        <taxon>Pseudomonadati</taxon>
        <taxon>Pseudomonadota</taxon>
        <taxon>Alphaproteobacteria</taxon>
        <taxon>Rhodobacterales</taxon>
        <taxon>Roseobacteraceae</taxon>
        <taxon>Palleronia</taxon>
    </lineage>
</organism>
<dbReference type="PANTHER" id="PTHR30486:SF15">
    <property type="entry name" value="TYPE II_IV SECRETION SYSTEM ATPASE"/>
    <property type="match status" value="1"/>
</dbReference>
<dbReference type="OrthoDB" id="9810761at2"/>
<dbReference type="PANTHER" id="PTHR30486">
    <property type="entry name" value="TWITCHING MOTILITY PROTEIN PILT"/>
    <property type="match status" value="1"/>
</dbReference>